<reference evidence="8" key="1">
    <citation type="journal article" date="2021" name="PeerJ">
        <title>Extensive microbial diversity within the chicken gut microbiome revealed by metagenomics and culture.</title>
        <authorList>
            <person name="Gilroy R."/>
            <person name="Ravi A."/>
            <person name="Getino M."/>
            <person name="Pursley I."/>
            <person name="Horton D.L."/>
            <person name="Alikhan N.F."/>
            <person name="Baker D."/>
            <person name="Gharbi K."/>
            <person name="Hall N."/>
            <person name="Watson M."/>
            <person name="Adriaenssens E.M."/>
            <person name="Foster-Nyarko E."/>
            <person name="Jarju S."/>
            <person name="Secka A."/>
            <person name="Antonio M."/>
            <person name="Oren A."/>
            <person name="Chaudhuri R.R."/>
            <person name="La Ragione R."/>
            <person name="Hildebrand F."/>
            <person name="Pallen M.J."/>
        </authorList>
    </citation>
    <scope>NUCLEOTIDE SEQUENCE</scope>
    <source>
        <strain evidence="8">1345</strain>
    </source>
</reference>
<evidence type="ECO:0000313" key="9">
    <source>
        <dbReference type="Proteomes" id="UP000886750"/>
    </source>
</evidence>
<evidence type="ECO:0000256" key="6">
    <source>
        <dbReference type="ARBA" id="ARBA00023136"/>
    </source>
</evidence>
<sequence>MYPYNLIKFPDGSGIGLYEIFIVVGVIAAIVLFRILADRRKLPAKLQNLILIGAVVSFIVGYLFAVIFQAIYDIAERGAFIIDSQTGATFYGGFIGGAVCMLVIYFVGGHLLFKKENNEHLRWFPSFANIAAACVPLAHGFGRIGCLCAGCCYGRVTDSWIGIAMYIHGTANPPVKVIPVQLFEAIFLFALAAFLVWRNWRGKGFCLPTYFIGYGIWRFIIEYFRDDDRGQTFISFLSPSQLTAVLLVLIGVALVVAYFMIVKKKGRDFFAPPVTIDGKKEQAAEGGTEQDHP</sequence>
<evidence type="ECO:0000256" key="3">
    <source>
        <dbReference type="ARBA" id="ARBA00022679"/>
    </source>
</evidence>
<keyword evidence="4 7" id="KW-0812">Transmembrane</keyword>
<keyword evidence="6 7" id="KW-0472">Membrane</keyword>
<dbReference type="PANTHER" id="PTHR30589">
    <property type="entry name" value="PROLIPOPROTEIN DIACYLGLYCERYL TRANSFERASE"/>
    <property type="match status" value="1"/>
</dbReference>
<feature type="transmembrane region" description="Helical" evidence="7">
    <location>
        <begin position="120"/>
        <end position="138"/>
    </location>
</feature>
<dbReference type="PANTHER" id="PTHR30589:SF0">
    <property type="entry name" value="PHOSPHATIDYLGLYCEROL--PROLIPOPROTEIN DIACYLGLYCERYL TRANSFERASE"/>
    <property type="match status" value="1"/>
</dbReference>
<evidence type="ECO:0000256" key="5">
    <source>
        <dbReference type="ARBA" id="ARBA00022989"/>
    </source>
</evidence>
<dbReference type="Pfam" id="PF01790">
    <property type="entry name" value="LGT"/>
    <property type="match status" value="1"/>
</dbReference>
<reference evidence="8" key="2">
    <citation type="submission" date="2021-04" db="EMBL/GenBank/DDBJ databases">
        <authorList>
            <person name="Gilroy R."/>
        </authorList>
    </citation>
    <scope>NUCLEOTIDE SEQUENCE</scope>
    <source>
        <strain evidence="8">1345</strain>
    </source>
</reference>
<proteinExistence type="inferred from homology"/>
<keyword evidence="2" id="KW-1003">Cell membrane</keyword>
<gene>
    <name evidence="8" type="ORF">H9729_03120</name>
</gene>
<feature type="transmembrane region" description="Helical" evidence="7">
    <location>
        <begin position="178"/>
        <end position="197"/>
    </location>
</feature>
<keyword evidence="5 7" id="KW-1133">Transmembrane helix</keyword>
<feature type="transmembrane region" description="Helical" evidence="7">
    <location>
        <begin position="49"/>
        <end position="71"/>
    </location>
</feature>
<evidence type="ECO:0000256" key="1">
    <source>
        <dbReference type="ARBA" id="ARBA00007150"/>
    </source>
</evidence>
<dbReference type="AlphaFoldDB" id="A0A9D1ZWD8"/>
<evidence type="ECO:0000256" key="2">
    <source>
        <dbReference type="ARBA" id="ARBA00022475"/>
    </source>
</evidence>
<feature type="transmembrane region" description="Helical" evidence="7">
    <location>
        <begin position="15"/>
        <end position="37"/>
    </location>
</feature>
<evidence type="ECO:0000256" key="7">
    <source>
        <dbReference type="SAM" id="Phobius"/>
    </source>
</evidence>
<dbReference type="GO" id="GO:0005886">
    <property type="term" value="C:plasma membrane"/>
    <property type="evidence" value="ECO:0007669"/>
    <property type="project" value="InterPro"/>
</dbReference>
<evidence type="ECO:0000313" key="8">
    <source>
        <dbReference type="EMBL" id="HIY96656.1"/>
    </source>
</evidence>
<keyword evidence="3 8" id="KW-0808">Transferase</keyword>
<accession>A0A9D1ZWD8</accession>
<dbReference type="GO" id="GO:0008961">
    <property type="term" value="F:phosphatidylglycerol-prolipoprotein diacylglyceryl transferase activity"/>
    <property type="evidence" value="ECO:0007669"/>
    <property type="project" value="InterPro"/>
</dbReference>
<dbReference type="Proteomes" id="UP000886750">
    <property type="component" value="Unassembled WGS sequence"/>
</dbReference>
<feature type="transmembrane region" description="Helical" evidence="7">
    <location>
        <begin position="91"/>
        <end position="113"/>
    </location>
</feature>
<dbReference type="GO" id="GO:0042158">
    <property type="term" value="P:lipoprotein biosynthetic process"/>
    <property type="evidence" value="ECO:0007669"/>
    <property type="project" value="InterPro"/>
</dbReference>
<comment type="similarity">
    <text evidence="1">Belongs to the Lgt family.</text>
</comment>
<dbReference type="EMBL" id="DXCQ01000028">
    <property type="protein sequence ID" value="HIY96656.1"/>
    <property type="molecule type" value="Genomic_DNA"/>
</dbReference>
<organism evidence="8 9">
    <name type="scientific">Candidatus Borkfalkia excrementigallinarum</name>
    <dbReference type="NCBI Taxonomy" id="2838506"/>
    <lineage>
        <taxon>Bacteria</taxon>
        <taxon>Bacillati</taxon>
        <taxon>Bacillota</taxon>
        <taxon>Clostridia</taxon>
        <taxon>Christensenellales</taxon>
        <taxon>Christensenellaceae</taxon>
        <taxon>Candidatus Borkfalkia</taxon>
    </lineage>
</organism>
<protein>
    <submittedName>
        <fullName evidence="8">Prolipoprotein diacylglyceryl transferase</fullName>
    </submittedName>
</protein>
<name>A0A9D1ZWD8_9FIRM</name>
<feature type="transmembrane region" description="Helical" evidence="7">
    <location>
        <begin position="204"/>
        <end position="221"/>
    </location>
</feature>
<dbReference type="InterPro" id="IPR001640">
    <property type="entry name" value="Lgt"/>
</dbReference>
<comment type="caution">
    <text evidence="8">The sequence shown here is derived from an EMBL/GenBank/DDBJ whole genome shotgun (WGS) entry which is preliminary data.</text>
</comment>
<feature type="transmembrane region" description="Helical" evidence="7">
    <location>
        <begin position="241"/>
        <end position="261"/>
    </location>
</feature>
<evidence type="ECO:0000256" key="4">
    <source>
        <dbReference type="ARBA" id="ARBA00022692"/>
    </source>
</evidence>